<dbReference type="PANTHER" id="PTHR12277">
    <property type="entry name" value="ALPHA/BETA HYDROLASE DOMAIN-CONTAINING PROTEIN"/>
    <property type="match status" value="1"/>
</dbReference>
<keyword evidence="4" id="KW-1185">Reference proteome</keyword>
<dbReference type="Proteomes" id="UP000007076">
    <property type="component" value="Chromosome"/>
</dbReference>
<proteinExistence type="predicted"/>
<sequence>MAVRLRGRCTGRHSTASTRETAMRWGTAAAVAAAAVGTGTAAFLLLGRKVSDRVVRPGAGGQVLSAPVPVEVVALGPGRVVLTATPETRRRGTYALEWPGGGHAVVGAVLDESGGRVTRRLERADGGTLAVGTAVEVTARVLRGDPRTALGLDYTDVAVAADLGNLPAWRTAGARGTWVLLVHGPGTDREQCLPVLPLLHALRLPALAVSYRGDRGAPASPDGLGHFGETEWQDVDVAIRYALAQGAGQVVLYGWSVGATIALHTAARSTWRDRIAGVVLDSPVLDWTETVRRETGRAWSSPALGELGALAAEGRTGVDLADFARIASGADLPAPALLLQSPDDPVAPWSAARRLADGRDDLVSLHPVPGAGHAALWNADPAGYTEALRRFLTPLL</sequence>
<dbReference type="Pfam" id="PF00561">
    <property type="entry name" value="Abhydrolase_1"/>
    <property type="match status" value="1"/>
</dbReference>
<dbReference type="EMBL" id="AP010968">
    <property type="protein sequence ID" value="BAJ31416.1"/>
    <property type="molecule type" value="Genomic_DNA"/>
</dbReference>
<accession>E4N088</accession>
<dbReference type="KEGG" id="ksk:KSE_56430"/>
<name>E4N088_KITSK</name>
<feature type="transmembrane region" description="Helical" evidence="1">
    <location>
        <begin position="25"/>
        <end position="46"/>
    </location>
</feature>
<keyword evidence="1" id="KW-1133">Transmembrane helix</keyword>
<protein>
    <submittedName>
        <fullName evidence="3">Putative peptidase S09 family protein</fullName>
    </submittedName>
</protein>
<dbReference type="STRING" id="452652.KSE_56430"/>
<dbReference type="PANTHER" id="PTHR12277:SF79">
    <property type="entry name" value="XAA-PRO DIPEPTIDYL-PEPTIDASE-RELATED"/>
    <property type="match status" value="1"/>
</dbReference>
<reference evidence="3 4" key="1">
    <citation type="journal article" date="2010" name="DNA Res.">
        <title>Genome sequence of Kitasatospora setae NBRC 14216T: an evolutionary snapshot of the family Streptomycetaceae.</title>
        <authorList>
            <person name="Ichikawa N."/>
            <person name="Oguchi A."/>
            <person name="Ikeda H."/>
            <person name="Ishikawa J."/>
            <person name="Kitani S."/>
            <person name="Watanabe Y."/>
            <person name="Nakamura S."/>
            <person name="Katano Y."/>
            <person name="Kishi E."/>
            <person name="Sasagawa M."/>
            <person name="Ankai A."/>
            <person name="Fukui S."/>
            <person name="Hashimoto Y."/>
            <person name="Kamata S."/>
            <person name="Otoguro M."/>
            <person name="Tanikawa S."/>
            <person name="Nihira T."/>
            <person name="Horinouchi S."/>
            <person name="Ohnishi Y."/>
            <person name="Hayakawa M."/>
            <person name="Kuzuyama T."/>
            <person name="Arisawa A."/>
            <person name="Nomoto F."/>
            <person name="Miura H."/>
            <person name="Takahashi Y."/>
            <person name="Fujita N."/>
        </authorList>
    </citation>
    <scope>NUCLEOTIDE SEQUENCE [LARGE SCALE GENOMIC DNA]</scope>
    <source>
        <strain evidence="4">ATCC 33774 / DSM 43861 / JCM 3304 / KCC A-0304 / NBRC 14216 / KM-6054</strain>
    </source>
</reference>
<dbReference type="GO" id="GO:0003824">
    <property type="term" value="F:catalytic activity"/>
    <property type="evidence" value="ECO:0007669"/>
    <property type="project" value="UniProtKB-ARBA"/>
</dbReference>
<evidence type="ECO:0000313" key="3">
    <source>
        <dbReference type="EMBL" id="BAJ31416.1"/>
    </source>
</evidence>
<dbReference type="PATRIC" id="fig|452652.3.peg.5648"/>
<evidence type="ECO:0000256" key="1">
    <source>
        <dbReference type="SAM" id="Phobius"/>
    </source>
</evidence>
<keyword evidence="1" id="KW-0472">Membrane</keyword>
<dbReference type="HOGENOM" id="CLU_057522_0_0_11"/>
<evidence type="ECO:0000313" key="4">
    <source>
        <dbReference type="Proteomes" id="UP000007076"/>
    </source>
</evidence>
<keyword evidence="1" id="KW-0812">Transmembrane</keyword>
<dbReference type="eggNOG" id="COG1073">
    <property type="taxonomic scope" value="Bacteria"/>
</dbReference>
<dbReference type="InterPro" id="IPR029058">
    <property type="entry name" value="AB_hydrolase_fold"/>
</dbReference>
<gene>
    <name evidence="3" type="ordered locus">KSE_56430</name>
</gene>
<organism evidence="3 4">
    <name type="scientific">Kitasatospora setae (strain ATCC 33774 / DSM 43861 / JCM 3304 / KCC A-0304 / NBRC 14216 / KM-6054)</name>
    <name type="common">Streptomyces setae</name>
    <dbReference type="NCBI Taxonomy" id="452652"/>
    <lineage>
        <taxon>Bacteria</taxon>
        <taxon>Bacillati</taxon>
        <taxon>Actinomycetota</taxon>
        <taxon>Actinomycetes</taxon>
        <taxon>Kitasatosporales</taxon>
        <taxon>Streptomycetaceae</taxon>
        <taxon>Kitasatospora</taxon>
    </lineage>
</organism>
<dbReference type="Gene3D" id="3.40.50.1820">
    <property type="entry name" value="alpha/beta hydrolase"/>
    <property type="match status" value="1"/>
</dbReference>
<feature type="domain" description="AB hydrolase-1" evidence="2">
    <location>
        <begin position="178"/>
        <end position="291"/>
    </location>
</feature>
<dbReference type="AlphaFoldDB" id="E4N088"/>
<evidence type="ECO:0000259" key="2">
    <source>
        <dbReference type="Pfam" id="PF00561"/>
    </source>
</evidence>
<dbReference type="SUPFAM" id="SSF53474">
    <property type="entry name" value="alpha/beta-Hydrolases"/>
    <property type="match status" value="1"/>
</dbReference>
<dbReference type="InterPro" id="IPR000073">
    <property type="entry name" value="AB_hydrolase_1"/>
</dbReference>